<dbReference type="InterPro" id="IPR029071">
    <property type="entry name" value="Ubiquitin-like_domsf"/>
</dbReference>
<dbReference type="PROSITE" id="PS50053">
    <property type="entry name" value="UBIQUITIN_2"/>
    <property type="match status" value="1"/>
</dbReference>
<dbReference type="Proteomes" id="UP000703661">
    <property type="component" value="Unassembled WGS sequence"/>
</dbReference>
<dbReference type="SUPFAM" id="SSF54236">
    <property type="entry name" value="Ubiquitin-like"/>
    <property type="match status" value="1"/>
</dbReference>
<dbReference type="Pfam" id="PF11976">
    <property type="entry name" value="Rad60-SLD"/>
    <property type="match status" value="1"/>
</dbReference>
<sequence length="335" mass="39269">MGDEVDKKPEAGSAEHINLKVVGQDHSEVFFKIKRSTQLKKLMEAYCDRQGKAVTSVRFLYDGERIQPTNTPNELDMEDGDSIDVMWATHHHTKPGKPHEEKTYETERDILIKNHRFLRSEKDDQDLTWEKRVAKKYDDKLFKEYALVELKYYKEGRIAMRWRNEKELFRGKGEESLGCDEPDGLNSWEVNFGYMEQGEKKNALVKIRLCEKCSAKLNYKTKHKRAPSHQDEQTSHSSRSHKSHKGRERRHSSDSRSKSEEGDMATKGDAREEQRKADSSQRKRSHHREARDDDEDMTESHKRHRKSPSSQRADRSETGHIELSSQDKERSKRRG</sequence>
<dbReference type="Gene3D" id="3.10.20.90">
    <property type="entry name" value="Phosphatidylinositol 3-kinase Catalytic Subunit, Chain A, domain 1"/>
    <property type="match status" value="1"/>
</dbReference>
<feature type="region of interest" description="Disordered" evidence="1">
    <location>
        <begin position="221"/>
        <end position="335"/>
    </location>
</feature>
<dbReference type="InterPro" id="IPR022617">
    <property type="entry name" value="Rad60/SUMO-like_dom"/>
</dbReference>
<dbReference type="AlphaFoldDB" id="A0A9P6N3G6"/>
<gene>
    <name evidence="3" type="ORF">BGZ80_009468</name>
</gene>
<accession>A0A9P6N3G6</accession>
<dbReference type="FunFam" id="3.10.20.90:FF:000202">
    <property type="entry name" value="Small ubiquitin-related modifier I"/>
    <property type="match status" value="1"/>
</dbReference>
<dbReference type="PANTHER" id="PTHR10562">
    <property type="entry name" value="SMALL UBIQUITIN-RELATED MODIFIER"/>
    <property type="match status" value="1"/>
</dbReference>
<keyword evidence="4" id="KW-1185">Reference proteome</keyword>
<name>A0A9P6N3G6_9FUNG</name>
<feature type="compositionally biased region" description="Basic residues" evidence="1">
    <location>
        <begin position="238"/>
        <end position="250"/>
    </location>
</feature>
<dbReference type="InterPro" id="IPR000626">
    <property type="entry name" value="Ubiquitin-like_dom"/>
</dbReference>
<dbReference type="CDD" id="cd16116">
    <property type="entry name" value="Ubl_Smt3_like"/>
    <property type="match status" value="1"/>
</dbReference>
<feature type="compositionally biased region" description="Basic and acidic residues" evidence="1">
    <location>
        <begin position="251"/>
        <end position="281"/>
    </location>
</feature>
<dbReference type="Pfam" id="PF09725">
    <property type="entry name" value="Fra10Ac1"/>
    <property type="match status" value="1"/>
</dbReference>
<evidence type="ECO:0000256" key="1">
    <source>
        <dbReference type="SAM" id="MobiDB-lite"/>
    </source>
</evidence>
<reference evidence="3" key="1">
    <citation type="journal article" date="2020" name="Fungal Divers.">
        <title>Resolving the Mortierellaceae phylogeny through synthesis of multi-gene phylogenetics and phylogenomics.</title>
        <authorList>
            <person name="Vandepol N."/>
            <person name="Liber J."/>
            <person name="Desiro A."/>
            <person name="Na H."/>
            <person name="Kennedy M."/>
            <person name="Barry K."/>
            <person name="Grigoriev I.V."/>
            <person name="Miller A.N."/>
            <person name="O'Donnell K."/>
            <person name="Stajich J.E."/>
            <person name="Bonito G."/>
        </authorList>
    </citation>
    <scope>NUCLEOTIDE SEQUENCE</scope>
    <source>
        <strain evidence="3">NRRL 2769</strain>
    </source>
</reference>
<feature type="compositionally biased region" description="Basic and acidic residues" evidence="1">
    <location>
        <begin position="312"/>
        <end position="335"/>
    </location>
</feature>
<dbReference type="EMBL" id="JAAAID010000057">
    <property type="protein sequence ID" value="KAG0023429.1"/>
    <property type="molecule type" value="Genomic_DNA"/>
</dbReference>
<feature type="domain" description="Ubiquitin-like" evidence="2">
    <location>
        <begin position="15"/>
        <end position="86"/>
    </location>
</feature>
<dbReference type="SMART" id="SM00213">
    <property type="entry name" value="UBQ"/>
    <property type="match status" value="1"/>
</dbReference>
<evidence type="ECO:0000313" key="4">
    <source>
        <dbReference type="Proteomes" id="UP000703661"/>
    </source>
</evidence>
<evidence type="ECO:0000259" key="2">
    <source>
        <dbReference type="PROSITE" id="PS50053"/>
    </source>
</evidence>
<protein>
    <recommendedName>
        <fullName evidence="2">Ubiquitin-like domain-containing protein</fullName>
    </recommendedName>
</protein>
<evidence type="ECO:0000313" key="3">
    <source>
        <dbReference type="EMBL" id="KAG0023429.1"/>
    </source>
</evidence>
<proteinExistence type="predicted"/>
<comment type="caution">
    <text evidence="3">The sequence shown here is derived from an EMBL/GenBank/DDBJ whole genome shotgun (WGS) entry which is preliminary data.</text>
</comment>
<organism evidence="3 4">
    <name type="scientific">Entomortierella chlamydospora</name>
    <dbReference type="NCBI Taxonomy" id="101097"/>
    <lineage>
        <taxon>Eukaryota</taxon>
        <taxon>Fungi</taxon>
        <taxon>Fungi incertae sedis</taxon>
        <taxon>Mucoromycota</taxon>
        <taxon>Mortierellomycotina</taxon>
        <taxon>Mortierellomycetes</taxon>
        <taxon>Mortierellales</taxon>
        <taxon>Mortierellaceae</taxon>
        <taxon>Entomortierella</taxon>
    </lineage>
</organism>
<dbReference type="InterPro" id="IPR019129">
    <property type="entry name" value="Folate-sensitive_fs_Fra10Ac1"/>
</dbReference>